<name>A0A7M5V232_9CNID</name>
<dbReference type="RefSeq" id="XP_066925017.1">
    <property type="nucleotide sequence ID" value="XM_067068916.1"/>
</dbReference>
<keyword evidence="4" id="KW-0206">Cytoskeleton</keyword>
<dbReference type="AlphaFoldDB" id="A0A7M5V232"/>
<comment type="subcellular location">
    <subcellularLocation>
        <location evidence="1">Cytoplasm</location>
        <location evidence="1">Cytoskeleton</location>
        <location evidence="1">Cilium basal body</location>
    </subcellularLocation>
</comment>
<protein>
    <recommendedName>
        <fullName evidence="8">Meckel syndrome type 1 protein</fullName>
    </recommendedName>
</protein>
<evidence type="ECO:0000256" key="1">
    <source>
        <dbReference type="ARBA" id="ARBA00004120"/>
    </source>
</evidence>
<accession>A0A7M5V232</accession>
<organism evidence="6 7">
    <name type="scientific">Clytia hemisphaerica</name>
    <dbReference type="NCBI Taxonomy" id="252671"/>
    <lineage>
        <taxon>Eukaryota</taxon>
        <taxon>Metazoa</taxon>
        <taxon>Cnidaria</taxon>
        <taxon>Hydrozoa</taxon>
        <taxon>Hydroidolina</taxon>
        <taxon>Leptothecata</taxon>
        <taxon>Obeliida</taxon>
        <taxon>Clytiidae</taxon>
        <taxon>Clytia</taxon>
    </lineage>
</organism>
<evidence type="ECO:0000256" key="5">
    <source>
        <dbReference type="ARBA" id="ARBA00023273"/>
    </source>
</evidence>
<reference evidence="6" key="1">
    <citation type="submission" date="2021-01" db="UniProtKB">
        <authorList>
            <consortium name="EnsemblMetazoa"/>
        </authorList>
    </citation>
    <scope>IDENTIFICATION</scope>
</reference>
<sequence length="483" mass="56622">MENNSIGQYRSHDPPKNFAVRVTFWKVKPGSVIPTNRYQQNIELAEEAHELVDQYNKEEEKEEIMIHWQEKLFSSREFDHYNDPLNCISALEKKYHDDIQYIKSSQGDRPNQRIFTYIDSDTAAMLHEFSQVTLSESEHQNVLMDKMSQNRYTGSFKPQAKLNQAGLRRRNIVTNDPTQAMKSNRIISTPVKVMKFMVDVGSTNSNGVRIEDERVICTVKINANGLIVIQPDIEMDEIYTLETYHETRSVYRYQIEHASDEMSKDEKQQESKLFSELYNRHAQLMASQIGTDMALLPKRNDLFVYNFCEIVLGRDFEYDSLYVVYTLDLPDGWYTNDYESLTGVTHRCSMNKNKMANFSYPFQFQLQYTWPEENPCEFIKWPTLFFEVYSLDSWQRHRIEGYGYCQLPDIAGSTCFELDLWRPKGDSRNDEIRRFFIGGTPELEDTSYIKDLHGTDEKVSKFFFKTVSTGTLVLRINTALQSK</sequence>
<dbReference type="GO" id="GO:0036038">
    <property type="term" value="C:MKS complex"/>
    <property type="evidence" value="ECO:0007669"/>
    <property type="project" value="TreeGrafter"/>
</dbReference>
<dbReference type="PROSITE" id="PS51381">
    <property type="entry name" value="C2_B9"/>
    <property type="match status" value="1"/>
</dbReference>
<dbReference type="GeneID" id="136812421"/>
<dbReference type="PANTHER" id="PTHR12968:SF4">
    <property type="entry name" value="TECTONIC-LIKE COMPLEX MEMBER MKS1"/>
    <property type="match status" value="1"/>
</dbReference>
<dbReference type="Proteomes" id="UP000594262">
    <property type="component" value="Unplaced"/>
</dbReference>
<keyword evidence="3" id="KW-0970">Cilium biogenesis/degradation</keyword>
<dbReference type="InterPro" id="IPR010796">
    <property type="entry name" value="C2_B9-type_dom"/>
</dbReference>
<keyword evidence="7" id="KW-1185">Reference proteome</keyword>
<keyword evidence="5" id="KW-0966">Cell projection</keyword>
<dbReference type="GO" id="GO:0060271">
    <property type="term" value="P:cilium assembly"/>
    <property type="evidence" value="ECO:0007669"/>
    <property type="project" value="TreeGrafter"/>
</dbReference>
<dbReference type="EnsemblMetazoa" id="CLYHEMT008415.2">
    <property type="protein sequence ID" value="CLYHEMP008415.2"/>
    <property type="gene ID" value="CLYHEMG008415"/>
</dbReference>
<evidence type="ECO:0008006" key="8">
    <source>
        <dbReference type="Google" id="ProtNLM"/>
    </source>
</evidence>
<evidence type="ECO:0000256" key="4">
    <source>
        <dbReference type="ARBA" id="ARBA00023212"/>
    </source>
</evidence>
<keyword evidence="2" id="KW-0963">Cytoplasm</keyword>
<evidence type="ECO:0000256" key="3">
    <source>
        <dbReference type="ARBA" id="ARBA00022794"/>
    </source>
</evidence>
<dbReference type="OrthoDB" id="1081007at2759"/>
<evidence type="ECO:0000256" key="2">
    <source>
        <dbReference type="ARBA" id="ARBA00022490"/>
    </source>
</evidence>
<evidence type="ECO:0000313" key="6">
    <source>
        <dbReference type="EnsemblMetazoa" id="CLYHEMP008415.2"/>
    </source>
</evidence>
<evidence type="ECO:0000313" key="7">
    <source>
        <dbReference type="Proteomes" id="UP000594262"/>
    </source>
</evidence>
<dbReference type="Pfam" id="PF07162">
    <property type="entry name" value="B9-C2"/>
    <property type="match status" value="1"/>
</dbReference>
<dbReference type="PANTHER" id="PTHR12968">
    <property type="entry name" value="B9 DOMAIN-CONTAINING"/>
    <property type="match status" value="1"/>
</dbReference>
<proteinExistence type="predicted"/>